<dbReference type="InterPro" id="IPR051691">
    <property type="entry name" value="Metab_Enz_Cyan_OpOx_G3PDH"/>
</dbReference>
<organism evidence="3 4">
    <name type="scientific">candidate division MSBL1 archaeon SCGC-AAA259B11</name>
    <dbReference type="NCBI Taxonomy" id="1698260"/>
    <lineage>
        <taxon>Archaea</taxon>
        <taxon>Methanobacteriati</taxon>
        <taxon>Methanobacteriota</taxon>
        <taxon>candidate division MSBL1</taxon>
    </lineage>
</organism>
<comment type="caution">
    <text evidence="3">The sequence shown here is derived from an EMBL/GenBank/DDBJ whole genome shotgun (WGS) entry which is preliminary data.</text>
</comment>
<evidence type="ECO:0000256" key="1">
    <source>
        <dbReference type="ARBA" id="ARBA00023002"/>
    </source>
</evidence>
<dbReference type="InterPro" id="IPR036188">
    <property type="entry name" value="FAD/NAD-bd_sf"/>
</dbReference>
<dbReference type="Proteomes" id="UP000070184">
    <property type="component" value="Unassembled WGS sequence"/>
</dbReference>
<dbReference type="InterPro" id="IPR023753">
    <property type="entry name" value="FAD/NAD-binding_dom"/>
</dbReference>
<dbReference type="PROSITE" id="PS00197">
    <property type="entry name" value="2FE2S_FER_1"/>
    <property type="match status" value="1"/>
</dbReference>
<keyword evidence="4" id="KW-1185">Reference proteome</keyword>
<dbReference type="Gene3D" id="3.10.20.440">
    <property type="entry name" value="2Fe-2S iron-sulphur cluster binding domain, sarcosine oxidase, alpha subunit, N-terminal domain"/>
    <property type="match status" value="1"/>
</dbReference>
<evidence type="ECO:0000313" key="4">
    <source>
        <dbReference type="Proteomes" id="UP000070184"/>
    </source>
</evidence>
<dbReference type="EMBL" id="LHXK01000004">
    <property type="protein sequence ID" value="KXA90493.1"/>
    <property type="molecule type" value="Genomic_DNA"/>
</dbReference>
<dbReference type="GO" id="GO:0016491">
    <property type="term" value="F:oxidoreductase activity"/>
    <property type="evidence" value="ECO:0007669"/>
    <property type="project" value="UniProtKB-KW"/>
</dbReference>
<dbReference type="CDD" id="cd00207">
    <property type="entry name" value="fer2"/>
    <property type="match status" value="1"/>
</dbReference>
<dbReference type="PANTHER" id="PTHR42949">
    <property type="entry name" value="ANAEROBIC GLYCEROL-3-PHOSPHATE DEHYDROGENASE SUBUNIT B"/>
    <property type="match status" value="1"/>
</dbReference>
<feature type="domain" description="2Fe-2S ferredoxin-type" evidence="2">
    <location>
        <begin position="15"/>
        <end position="97"/>
    </location>
</feature>
<evidence type="ECO:0000313" key="3">
    <source>
        <dbReference type="EMBL" id="KXA90493.1"/>
    </source>
</evidence>
<dbReference type="InterPro" id="IPR006058">
    <property type="entry name" value="2Fe2S_fd_BS"/>
</dbReference>
<gene>
    <name evidence="3" type="ORF">AKJ61_00580</name>
</gene>
<sequence>MRIEDHPILSFDRGNKITFYYEDEPVEAYEGETIAAALFNKGLREFRKSCEKKRSRGFFCAIGKCSSCLMRVDGVPNVRTCVTMVKEEMEVEKQSGYPSIPNENGTESDVKQIEEEKTDILVIGGGPAGLKATLAAAEAGADVIIADENPFLGGQLIKQTHKFFGSVKGGAGKRGIEIKEELVDKVKNHEKVGVKVGTSAVGIYEDTVGLYKNLERFQKVQCDRVIVATGASEKMLNFKNNDMPGVYGAGGVQTLMNVYGIKPGDDLVMVGAGNVGLIVAYQLLQAKVNVKAIVEALDKIGGYYVHAAKIQRFGVPVLTGHTIKEVLGDNQVHKAVIAELDEEFNPIEGTEEKMDVDVVALAIGLSPDYKLLHQAGCELKYVPRLGGYVPLRDENMKTSRDDIYVAGDASGVEEATTAMLEGSIAGASAALSINRGGEEEKKIIKDAKDDLEQLRNSPYYEEIMKGLNEVMR</sequence>
<keyword evidence="1" id="KW-0560">Oxidoreductase</keyword>
<dbReference type="PATRIC" id="fig|1698260.3.peg.523"/>
<name>A0A133U8G3_9EURY</name>
<dbReference type="Pfam" id="PF13510">
    <property type="entry name" value="Fer2_4"/>
    <property type="match status" value="1"/>
</dbReference>
<proteinExistence type="predicted"/>
<dbReference type="SUPFAM" id="SSF51905">
    <property type="entry name" value="FAD/NAD(P)-binding domain"/>
    <property type="match status" value="1"/>
</dbReference>
<dbReference type="InterPro" id="IPR036010">
    <property type="entry name" value="2Fe-2S_ferredoxin-like_sf"/>
</dbReference>
<dbReference type="PRINTS" id="PR00368">
    <property type="entry name" value="FADPNR"/>
</dbReference>
<dbReference type="InterPro" id="IPR042204">
    <property type="entry name" value="2Fe-2S-bd_N"/>
</dbReference>
<dbReference type="PANTHER" id="PTHR42949:SF3">
    <property type="entry name" value="ANAEROBIC GLYCEROL-3-PHOSPHATE DEHYDROGENASE SUBUNIT B"/>
    <property type="match status" value="1"/>
</dbReference>
<evidence type="ECO:0000259" key="2">
    <source>
        <dbReference type="PROSITE" id="PS51085"/>
    </source>
</evidence>
<dbReference type="InterPro" id="IPR001041">
    <property type="entry name" value="2Fe-2S_ferredoxin-type"/>
</dbReference>
<dbReference type="Gene3D" id="3.50.50.60">
    <property type="entry name" value="FAD/NAD(P)-binding domain"/>
    <property type="match status" value="2"/>
</dbReference>
<protein>
    <submittedName>
        <fullName evidence="3">Sarcosine oxidase subunit alpha</fullName>
    </submittedName>
</protein>
<dbReference type="SUPFAM" id="SSF54292">
    <property type="entry name" value="2Fe-2S ferredoxin-like"/>
    <property type="match status" value="1"/>
</dbReference>
<dbReference type="AlphaFoldDB" id="A0A133U8G3"/>
<dbReference type="Pfam" id="PF07992">
    <property type="entry name" value="Pyr_redox_2"/>
    <property type="match status" value="1"/>
</dbReference>
<dbReference type="PROSITE" id="PS51085">
    <property type="entry name" value="2FE2S_FER_2"/>
    <property type="match status" value="1"/>
</dbReference>
<dbReference type="PRINTS" id="PR00469">
    <property type="entry name" value="PNDRDTASEII"/>
</dbReference>
<dbReference type="GO" id="GO:0051537">
    <property type="term" value="F:2 iron, 2 sulfur cluster binding"/>
    <property type="evidence" value="ECO:0007669"/>
    <property type="project" value="InterPro"/>
</dbReference>
<reference evidence="3 4" key="1">
    <citation type="journal article" date="2016" name="Sci. Rep.">
        <title>Metabolic traits of an uncultured archaeal lineage -MSBL1- from brine pools of the Red Sea.</title>
        <authorList>
            <person name="Mwirichia R."/>
            <person name="Alam I."/>
            <person name="Rashid M."/>
            <person name="Vinu M."/>
            <person name="Ba-Alawi W."/>
            <person name="Anthony Kamau A."/>
            <person name="Kamanda Ngugi D."/>
            <person name="Goker M."/>
            <person name="Klenk H.P."/>
            <person name="Bajic V."/>
            <person name="Stingl U."/>
        </authorList>
    </citation>
    <scope>NUCLEOTIDE SEQUENCE [LARGE SCALE GENOMIC DNA]</scope>
    <source>
        <strain evidence="3">SCGC-AAA259B11</strain>
    </source>
</reference>
<accession>A0A133U8G3</accession>